<keyword evidence="2" id="KW-1185">Reference proteome</keyword>
<organism evidence="1 2">
    <name type="scientific">Sagittula salina</name>
    <dbReference type="NCBI Taxonomy" id="2820268"/>
    <lineage>
        <taxon>Bacteria</taxon>
        <taxon>Pseudomonadati</taxon>
        <taxon>Pseudomonadota</taxon>
        <taxon>Alphaproteobacteria</taxon>
        <taxon>Rhodobacterales</taxon>
        <taxon>Roseobacteraceae</taxon>
        <taxon>Sagittula</taxon>
    </lineage>
</organism>
<reference evidence="1" key="1">
    <citation type="submission" date="2021-03" db="EMBL/GenBank/DDBJ databases">
        <title>Sagittula salina sp. nov. strain M10.9X isolated from the marine waste.</title>
        <authorList>
            <person name="Satari L."/>
            <person name="Molina-Menor E."/>
            <person name="Vidal-Verdu A."/>
            <person name="Pascual J."/>
            <person name="Pereto J."/>
            <person name="Porcar M."/>
        </authorList>
    </citation>
    <scope>NUCLEOTIDE SEQUENCE</scope>
    <source>
        <strain evidence="1">M10.9X</strain>
    </source>
</reference>
<protein>
    <submittedName>
        <fullName evidence="1">5-carboxymethyl-2-hydroxymuconate isomerase</fullName>
    </submittedName>
</protein>
<dbReference type="RefSeq" id="WP_209358801.1">
    <property type="nucleotide sequence ID" value="NZ_JAGISH010000001.1"/>
</dbReference>
<name>A0A940MK52_9RHOB</name>
<dbReference type="InterPro" id="IPR014347">
    <property type="entry name" value="Tautomerase/MIF_sf"/>
</dbReference>
<accession>A0A940MK52</accession>
<dbReference type="GO" id="GO:0008704">
    <property type="term" value="F:5-carboxymethyl-2-hydroxymuconate delta-isomerase activity"/>
    <property type="evidence" value="ECO:0007669"/>
    <property type="project" value="InterPro"/>
</dbReference>
<gene>
    <name evidence="1" type="ORF">J5474_01970</name>
</gene>
<sequence length="128" mass="13908">MPHLRCEYSAGLESRVDLAALGHALHGAMVGAGVFPLAGIRVRFVRCDPCVVGDPEGGNAFLALELLMAQGRSEEAIRAAGERVFAVAKGALAEEIANERFMLSLDVRETDPRRSWKANEIHARLARR</sequence>
<dbReference type="InterPro" id="IPR004220">
    <property type="entry name" value="5-COMe_2-OHmuconate_Isoase"/>
</dbReference>
<proteinExistence type="predicted"/>
<evidence type="ECO:0000313" key="1">
    <source>
        <dbReference type="EMBL" id="MBP0481260.1"/>
    </source>
</evidence>
<keyword evidence="1" id="KW-0413">Isomerase</keyword>
<dbReference type="PANTHER" id="PTHR37950:SF1">
    <property type="entry name" value="4-HYDROXYPHENYLACETATE CATABOLISM PROTEIN"/>
    <property type="match status" value="1"/>
</dbReference>
<dbReference type="AlphaFoldDB" id="A0A940MK52"/>
<comment type="caution">
    <text evidence="1">The sequence shown here is derived from an EMBL/GenBank/DDBJ whole genome shotgun (WGS) entry which is preliminary data.</text>
</comment>
<dbReference type="PANTHER" id="PTHR37950">
    <property type="entry name" value="4-HYDROXYPHENYLACETATE CATABOLISM PROTEIN"/>
    <property type="match status" value="1"/>
</dbReference>
<dbReference type="CDD" id="cd00580">
    <property type="entry name" value="CHMI"/>
    <property type="match status" value="1"/>
</dbReference>
<dbReference type="Gene3D" id="3.30.429.10">
    <property type="entry name" value="Macrophage Migration Inhibitory Factor"/>
    <property type="match status" value="1"/>
</dbReference>
<dbReference type="Pfam" id="PF02962">
    <property type="entry name" value="CHMI"/>
    <property type="match status" value="1"/>
</dbReference>
<dbReference type="Proteomes" id="UP000675940">
    <property type="component" value="Unassembled WGS sequence"/>
</dbReference>
<evidence type="ECO:0000313" key="2">
    <source>
        <dbReference type="Proteomes" id="UP000675940"/>
    </source>
</evidence>
<dbReference type="SUPFAM" id="SSF55331">
    <property type="entry name" value="Tautomerase/MIF"/>
    <property type="match status" value="1"/>
</dbReference>
<dbReference type="EMBL" id="JAGISH010000001">
    <property type="protein sequence ID" value="MBP0481260.1"/>
    <property type="molecule type" value="Genomic_DNA"/>
</dbReference>